<dbReference type="GeneTree" id="ENSGT00940000154289"/>
<keyword evidence="2" id="KW-1185">Reference proteome</keyword>
<reference evidence="1" key="3">
    <citation type="submission" date="2025-09" db="UniProtKB">
        <authorList>
            <consortium name="Ensembl"/>
        </authorList>
    </citation>
    <scope>IDENTIFICATION</scope>
</reference>
<evidence type="ECO:0000313" key="2">
    <source>
        <dbReference type="Proteomes" id="UP000314982"/>
    </source>
</evidence>
<dbReference type="AlphaFoldDB" id="A0A4W5N526"/>
<reference evidence="2" key="1">
    <citation type="submission" date="2018-06" db="EMBL/GenBank/DDBJ databases">
        <title>Genome assembly of Danube salmon.</title>
        <authorList>
            <person name="Macqueen D.J."/>
            <person name="Gundappa M.K."/>
        </authorList>
    </citation>
    <scope>NUCLEOTIDE SEQUENCE [LARGE SCALE GENOMIC DNA]</scope>
</reference>
<evidence type="ECO:0000313" key="1">
    <source>
        <dbReference type="Ensembl" id="ENSHHUP00000044685.1"/>
    </source>
</evidence>
<organism evidence="1 2">
    <name type="scientific">Hucho hucho</name>
    <name type="common">huchen</name>
    <dbReference type="NCBI Taxonomy" id="62062"/>
    <lineage>
        <taxon>Eukaryota</taxon>
        <taxon>Metazoa</taxon>
        <taxon>Chordata</taxon>
        <taxon>Craniata</taxon>
        <taxon>Vertebrata</taxon>
        <taxon>Euteleostomi</taxon>
        <taxon>Actinopterygii</taxon>
        <taxon>Neopterygii</taxon>
        <taxon>Teleostei</taxon>
        <taxon>Protacanthopterygii</taxon>
        <taxon>Salmoniformes</taxon>
        <taxon>Salmonidae</taxon>
        <taxon>Salmoninae</taxon>
        <taxon>Hucho</taxon>
    </lineage>
</organism>
<dbReference type="Proteomes" id="UP000314982">
    <property type="component" value="Unassembled WGS sequence"/>
</dbReference>
<name>A0A4W5N526_9TELE</name>
<sequence length="161" mass="18551">MSRPDAPFDQSALWPSFRTDKSAFPLPEPQDFFLAAQVKFEDLTKDMRKLKRDLTACEKDVQKVCANSSVENLQPFKKKMEAFVSTGDFLDMVSYFGLKPKSGEKEVAPGYVFMLWYEFCSDFKNTWKREKTMSASPFVCTHIKSHSVATLHALIKFHFNL</sequence>
<dbReference type="InterPro" id="IPR042201">
    <property type="entry name" value="FH2_Formin_sf"/>
</dbReference>
<protein>
    <submittedName>
        <fullName evidence="1">Formin 1</fullName>
    </submittedName>
</protein>
<dbReference type="Gene3D" id="1.20.58.2220">
    <property type="entry name" value="Formin, FH2 domain"/>
    <property type="match status" value="1"/>
</dbReference>
<proteinExistence type="predicted"/>
<accession>A0A4W5N526</accession>
<dbReference type="SUPFAM" id="SSF101447">
    <property type="entry name" value="Formin homology 2 domain (FH2 domain)"/>
    <property type="match status" value="1"/>
</dbReference>
<dbReference type="Ensembl" id="ENSHHUT00000046341.1">
    <property type="protein sequence ID" value="ENSHHUP00000044685.1"/>
    <property type="gene ID" value="ENSHHUG00000027341.1"/>
</dbReference>
<reference evidence="1" key="2">
    <citation type="submission" date="2025-08" db="UniProtKB">
        <authorList>
            <consortium name="Ensembl"/>
        </authorList>
    </citation>
    <scope>IDENTIFICATION</scope>
</reference>